<sequence>MTTRQSNRKASKRATALIAAMARKPRVSKKLRLPKGTLKAQDASRTKRLAEAREAGDFLKALGFADDPIQCFNDLENSHKELVIKDLILGFCKFLYKGGANLVPADIQHYSKTGLPDADRALMRGTRLSAAGENEDEDEDEDEDMEMRSKCERNDGDKTIHGQPRWPPNVEIRGNCWRPVRMDDAGRVDLQHDPYCLRNHFTTRWGVLKDQNVSGAQHGGYTVEWDDSQWTLVAEGEHAGLWVDLSQPSYLRKTLIDLISSQLLLYRITANFGAPPYTENDVYKCAWSFTLWNCDDPTCSLEIRDYKGRPQAHFRGGKQASTEALQLFEWLTGENCPHSYDYTPCGRYP</sequence>
<gene>
    <name evidence="1" type="ORF">B0J12DRAFT_789803</name>
</gene>
<protein>
    <submittedName>
        <fullName evidence="1">Uncharacterized protein</fullName>
    </submittedName>
</protein>
<evidence type="ECO:0000313" key="1">
    <source>
        <dbReference type="EMBL" id="KAH7028427.1"/>
    </source>
</evidence>
<name>A0ABQ8FV10_9PEZI</name>
<dbReference type="EMBL" id="JAGTJR010000049">
    <property type="protein sequence ID" value="KAH7028427.1"/>
    <property type="molecule type" value="Genomic_DNA"/>
</dbReference>
<reference evidence="1 2" key="1">
    <citation type="journal article" date="2021" name="Nat. Commun.">
        <title>Genetic determinants of endophytism in the Arabidopsis root mycobiome.</title>
        <authorList>
            <person name="Mesny F."/>
            <person name="Miyauchi S."/>
            <person name="Thiergart T."/>
            <person name="Pickel B."/>
            <person name="Atanasova L."/>
            <person name="Karlsson M."/>
            <person name="Huettel B."/>
            <person name="Barry K.W."/>
            <person name="Haridas S."/>
            <person name="Chen C."/>
            <person name="Bauer D."/>
            <person name="Andreopoulos W."/>
            <person name="Pangilinan J."/>
            <person name="LaButti K."/>
            <person name="Riley R."/>
            <person name="Lipzen A."/>
            <person name="Clum A."/>
            <person name="Drula E."/>
            <person name="Henrissat B."/>
            <person name="Kohler A."/>
            <person name="Grigoriev I.V."/>
            <person name="Martin F.M."/>
            <person name="Hacquard S."/>
        </authorList>
    </citation>
    <scope>NUCLEOTIDE SEQUENCE [LARGE SCALE GENOMIC DNA]</scope>
    <source>
        <strain evidence="1 2">MPI-SDFR-AT-0080</strain>
    </source>
</reference>
<keyword evidence="2" id="KW-1185">Reference proteome</keyword>
<comment type="caution">
    <text evidence="1">The sequence shown here is derived from an EMBL/GenBank/DDBJ whole genome shotgun (WGS) entry which is preliminary data.</text>
</comment>
<accession>A0ABQ8FV10</accession>
<evidence type="ECO:0000313" key="2">
    <source>
        <dbReference type="Proteomes" id="UP000774617"/>
    </source>
</evidence>
<proteinExistence type="predicted"/>
<organism evidence="1 2">
    <name type="scientific">Macrophomina phaseolina</name>
    <dbReference type="NCBI Taxonomy" id="35725"/>
    <lineage>
        <taxon>Eukaryota</taxon>
        <taxon>Fungi</taxon>
        <taxon>Dikarya</taxon>
        <taxon>Ascomycota</taxon>
        <taxon>Pezizomycotina</taxon>
        <taxon>Dothideomycetes</taxon>
        <taxon>Dothideomycetes incertae sedis</taxon>
        <taxon>Botryosphaeriales</taxon>
        <taxon>Botryosphaeriaceae</taxon>
        <taxon>Macrophomina</taxon>
    </lineage>
</organism>
<dbReference type="Proteomes" id="UP000774617">
    <property type="component" value="Unassembled WGS sequence"/>
</dbReference>